<gene>
    <name evidence="1" type="ORF">Xbed_02735</name>
</gene>
<protein>
    <submittedName>
        <fullName evidence="1">N-acetyltransferase</fullName>
    </submittedName>
</protein>
<proteinExistence type="predicted"/>
<dbReference type="GO" id="GO:0016740">
    <property type="term" value="F:transferase activity"/>
    <property type="evidence" value="ECO:0007669"/>
    <property type="project" value="UniProtKB-KW"/>
</dbReference>
<evidence type="ECO:0000313" key="2">
    <source>
        <dbReference type="Proteomes" id="UP000194204"/>
    </source>
</evidence>
<reference evidence="1 2" key="1">
    <citation type="submission" date="2017-01" db="EMBL/GenBank/DDBJ databases">
        <title>Deconstructing symbiosis and pathogenesis requirements using a combined genomic-metabolomic approach.</title>
        <authorList>
            <person name="Tobias N.J."/>
            <person name="Wolff H."/>
            <person name="Djahanschiri B."/>
            <person name="Ebersberger I."/>
            <person name="Bode H.B."/>
        </authorList>
    </citation>
    <scope>NUCLEOTIDE SEQUENCE [LARGE SCALE GENOMIC DNA]</scope>
    <source>
        <strain evidence="1 2">DSM 4764</strain>
    </source>
</reference>
<dbReference type="EMBL" id="MUBK01000023">
    <property type="protein sequence ID" value="OTA19040.1"/>
    <property type="molecule type" value="Genomic_DNA"/>
</dbReference>
<keyword evidence="1" id="KW-0808">Transferase</keyword>
<dbReference type="AlphaFoldDB" id="A0A1Y2SKL8"/>
<organism evidence="1 2">
    <name type="scientific">Xenorhabdus beddingii</name>
    <dbReference type="NCBI Taxonomy" id="40578"/>
    <lineage>
        <taxon>Bacteria</taxon>
        <taxon>Pseudomonadati</taxon>
        <taxon>Pseudomonadota</taxon>
        <taxon>Gammaproteobacteria</taxon>
        <taxon>Enterobacterales</taxon>
        <taxon>Morganellaceae</taxon>
        <taxon>Xenorhabdus</taxon>
    </lineage>
</organism>
<dbReference type="OrthoDB" id="6441250at2"/>
<evidence type="ECO:0000313" key="1">
    <source>
        <dbReference type="EMBL" id="OTA19040.1"/>
    </source>
</evidence>
<dbReference type="RefSeq" id="WP_086113442.1">
    <property type="nucleotide sequence ID" value="NZ_CAWNHF010000127.1"/>
</dbReference>
<sequence length="251" mass="29075">MLKRINSFNGYISKRLFQSPSFNILPPDNILNININHNNPRLINGYIPAVKEVELNEAISSVSQLHHSILNDGWFNHILDIDNQKETRQEIRNKTGLWNMRCHTTNKMLVTMTEKFNKNHLDKKDQYCDTYAYFILYIDRIPIGAMLFKGYTDESIVYPEIELLVTHPGIQNCAYLLMEAAVNKSYQIGCIGNVKLLMAEEELYGYVYARMGFTHWTCNELILIPSQSDVWIFTPPHGGYRFKGTCLKSID</sequence>
<keyword evidence="2" id="KW-1185">Reference proteome</keyword>
<name>A0A1Y2SKL8_9GAMM</name>
<dbReference type="STRING" id="40578.Xbed_02735"/>
<dbReference type="Proteomes" id="UP000194204">
    <property type="component" value="Unassembled WGS sequence"/>
</dbReference>
<comment type="caution">
    <text evidence="1">The sequence shown here is derived from an EMBL/GenBank/DDBJ whole genome shotgun (WGS) entry which is preliminary data.</text>
</comment>
<accession>A0A1Y2SKL8</accession>